<dbReference type="AlphaFoldDB" id="A0A5C6BWD4"/>
<evidence type="ECO:0000313" key="8">
    <source>
        <dbReference type="Proteomes" id="UP000320735"/>
    </source>
</evidence>
<gene>
    <name evidence="7" type="primary">glpT</name>
    <name evidence="7" type="ORF">CA54_38290</name>
</gene>
<keyword evidence="8" id="KW-1185">Reference proteome</keyword>
<feature type="transmembrane region" description="Helical" evidence="5">
    <location>
        <begin position="51"/>
        <end position="68"/>
    </location>
</feature>
<reference evidence="7 8" key="1">
    <citation type="submission" date="2019-02" db="EMBL/GenBank/DDBJ databases">
        <title>Deep-cultivation of Planctomycetes and their phenomic and genomic characterization uncovers novel biology.</title>
        <authorList>
            <person name="Wiegand S."/>
            <person name="Jogler M."/>
            <person name="Boedeker C."/>
            <person name="Pinto D."/>
            <person name="Vollmers J."/>
            <person name="Rivas-Marin E."/>
            <person name="Kohn T."/>
            <person name="Peeters S.H."/>
            <person name="Heuer A."/>
            <person name="Rast P."/>
            <person name="Oberbeckmann S."/>
            <person name="Bunk B."/>
            <person name="Jeske O."/>
            <person name="Meyerdierks A."/>
            <person name="Storesund J.E."/>
            <person name="Kallscheuer N."/>
            <person name="Luecker S."/>
            <person name="Lage O.M."/>
            <person name="Pohl T."/>
            <person name="Merkel B.J."/>
            <person name="Hornburger P."/>
            <person name="Mueller R.-W."/>
            <person name="Bruemmer F."/>
            <person name="Labrenz M."/>
            <person name="Spormann A.M."/>
            <person name="Op Den Camp H."/>
            <person name="Overmann J."/>
            <person name="Amann R."/>
            <person name="Jetten M.S.M."/>
            <person name="Mascher T."/>
            <person name="Medema M.H."/>
            <person name="Devos D.P."/>
            <person name="Kaster A.-K."/>
            <person name="Ovreas L."/>
            <person name="Rohde M."/>
            <person name="Galperin M.Y."/>
            <person name="Jogler C."/>
        </authorList>
    </citation>
    <scope>NUCLEOTIDE SEQUENCE [LARGE SCALE GENOMIC DNA]</scope>
    <source>
        <strain evidence="7 8">CA54</strain>
    </source>
</reference>
<feature type="transmembrane region" description="Helical" evidence="5">
    <location>
        <begin position="12"/>
        <end position="31"/>
    </location>
</feature>
<keyword evidence="2 5" id="KW-0812">Transmembrane</keyword>
<dbReference type="EMBL" id="SJPP01000001">
    <property type="protein sequence ID" value="TWU14959.1"/>
    <property type="molecule type" value="Genomic_DNA"/>
</dbReference>
<feature type="transmembrane region" description="Helical" evidence="5">
    <location>
        <begin position="80"/>
        <end position="98"/>
    </location>
</feature>
<dbReference type="GO" id="GO:0035435">
    <property type="term" value="P:phosphate ion transmembrane transport"/>
    <property type="evidence" value="ECO:0007669"/>
    <property type="project" value="TreeGrafter"/>
</dbReference>
<dbReference type="PROSITE" id="PS50850">
    <property type="entry name" value="MFS"/>
    <property type="match status" value="1"/>
</dbReference>
<organism evidence="7 8">
    <name type="scientific">Symmachiella macrocystis</name>
    <dbReference type="NCBI Taxonomy" id="2527985"/>
    <lineage>
        <taxon>Bacteria</taxon>
        <taxon>Pseudomonadati</taxon>
        <taxon>Planctomycetota</taxon>
        <taxon>Planctomycetia</taxon>
        <taxon>Planctomycetales</taxon>
        <taxon>Planctomycetaceae</taxon>
        <taxon>Symmachiella</taxon>
    </lineage>
</organism>
<dbReference type="PANTHER" id="PTHR43826:SF7">
    <property type="entry name" value="PROTEIN UHPC, PUTATIVE-RELATED"/>
    <property type="match status" value="1"/>
</dbReference>
<dbReference type="PANTHER" id="PTHR43826">
    <property type="entry name" value="GLUCOSE-6-PHOSPHATE EXCHANGER SLC37A4"/>
    <property type="match status" value="1"/>
</dbReference>
<dbReference type="RefSeq" id="WP_146372208.1">
    <property type="nucleotide sequence ID" value="NZ_SJPP01000001.1"/>
</dbReference>
<dbReference type="PIRSF" id="PIRSF002808">
    <property type="entry name" value="Hexose_phosphate_transp"/>
    <property type="match status" value="1"/>
</dbReference>
<comment type="caution">
    <text evidence="7">The sequence shown here is derived from an EMBL/GenBank/DDBJ whole genome shotgun (WGS) entry which is preliminary data.</text>
</comment>
<proteinExistence type="predicted"/>
<dbReference type="SUPFAM" id="SSF103473">
    <property type="entry name" value="MFS general substrate transporter"/>
    <property type="match status" value="1"/>
</dbReference>
<feature type="transmembrane region" description="Helical" evidence="5">
    <location>
        <begin position="300"/>
        <end position="318"/>
    </location>
</feature>
<feature type="transmembrane region" description="Helical" evidence="5">
    <location>
        <begin position="397"/>
        <end position="415"/>
    </location>
</feature>
<evidence type="ECO:0000256" key="1">
    <source>
        <dbReference type="ARBA" id="ARBA00004127"/>
    </source>
</evidence>
<name>A0A5C6BWD4_9PLAN</name>
<feature type="transmembrane region" description="Helical" evidence="5">
    <location>
        <begin position="360"/>
        <end position="377"/>
    </location>
</feature>
<dbReference type="GO" id="GO:0012505">
    <property type="term" value="C:endomembrane system"/>
    <property type="evidence" value="ECO:0007669"/>
    <property type="project" value="UniProtKB-SubCell"/>
</dbReference>
<evidence type="ECO:0000256" key="4">
    <source>
        <dbReference type="ARBA" id="ARBA00023136"/>
    </source>
</evidence>
<dbReference type="InterPro" id="IPR051337">
    <property type="entry name" value="OPA_Antiporter"/>
</dbReference>
<dbReference type="GO" id="GO:0005886">
    <property type="term" value="C:plasma membrane"/>
    <property type="evidence" value="ECO:0007669"/>
    <property type="project" value="TreeGrafter"/>
</dbReference>
<evidence type="ECO:0000256" key="2">
    <source>
        <dbReference type="ARBA" id="ARBA00022692"/>
    </source>
</evidence>
<dbReference type="InterPro" id="IPR011701">
    <property type="entry name" value="MFS"/>
</dbReference>
<dbReference type="Gene3D" id="1.20.1250.20">
    <property type="entry name" value="MFS general substrate transporter like domains"/>
    <property type="match status" value="2"/>
</dbReference>
<evidence type="ECO:0000259" key="6">
    <source>
        <dbReference type="PROSITE" id="PS50850"/>
    </source>
</evidence>
<feature type="transmembrane region" description="Helical" evidence="5">
    <location>
        <begin position="324"/>
        <end position="348"/>
    </location>
</feature>
<dbReference type="InterPro" id="IPR020846">
    <property type="entry name" value="MFS_dom"/>
</dbReference>
<feature type="transmembrane region" description="Helical" evidence="5">
    <location>
        <begin position="269"/>
        <end position="288"/>
    </location>
</feature>
<feature type="transmembrane region" description="Helical" evidence="5">
    <location>
        <begin position="139"/>
        <end position="165"/>
    </location>
</feature>
<evidence type="ECO:0000256" key="3">
    <source>
        <dbReference type="ARBA" id="ARBA00022989"/>
    </source>
</evidence>
<dbReference type="InterPro" id="IPR036259">
    <property type="entry name" value="MFS_trans_sf"/>
</dbReference>
<dbReference type="Proteomes" id="UP000320735">
    <property type="component" value="Unassembled WGS sequence"/>
</dbReference>
<keyword evidence="3 5" id="KW-1133">Transmembrane helix</keyword>
<keyword evidence="4 5" id="KW-0472">Membrane</keyword>
<feature type="domain" description="Major facilitator superfamily (MFS) profile" evidence="6">
    <location>
        <begin position="10"/>
        <end position="419"/>
    </location>
</feature>
<evidence type="ECO:0000313" key="7">
    <source>
        <dbReference type="EMBL" id="TWU14959.1"/>
    </source>
</evidence>
<dbReference type="Pfam" id="PF07690">
    <property type="entry name" value="MFS_1"/>
    <property type="match status" value="1"/>
</dbReference>
<evidence type="ECO:0000256" key="5">
    <source>
        <dbReference type="SAM" id="Phobius"/>
    </source>
</evidence>
<dbReference type="OrthoDB" id="9766638at2"/>
<dbReference type="GO" id="GO:0061513">
    <property type="term" value="F:glucose 6-phosphate:phosphate antiporter activity"/>
    <property type="evidence" value="ECO:0007669"/>
    <property type="project" value="TreeGrafter"/>
</dbReference>
<protein>
    <submittedName>
        <fullName evidence="7">Glycerol-3-phosphate transporter</fullName>
    </submittedName>
</protein>
<feature type="transmembrane region" description="Helical" evidence="5">
    <location>
        <begin position="171"/>
        <end position="190"/>
    </location>
</feature>
<accession>A0A5C6BWD4</accession>
<dbReference type="InterPro" id="IPR000849">
    <property type="entry name" value="Sugar_P_transporter"/>
</dbReference>
<sequence length="432" mass="46191">MAKRSGEDSVVWLIWLTYGVFYFCRTNLSVALPGMQMPVEDGGLGLSKDQIGYILGGLKLAYAFGQLLNGQLSEKISPRVLLALGMFGSAGLNVLFGFGTGLYFLIFVWACNGYCQSLGWTPCVRVLGNWVPVLRRGKAIGIVGTGYQITLGLTYVIAGAAVTWYGNWRGALFLPAAILAGTAVIMLLFLRESPTDDDDDLSVGTHVRTDQSFVENLQLTVSNFALWRLGLALGLLNACRYGFLDWGITHLLEMQEAAGGSDGLSKVTLKYGVIAIGAAAGSYLAGWATDRFFGGRRAPVISFLLLMLAGLTVLYEFITRVQSAYTVECTMGLLVVIGFCIYGPQVLLVGTAPADLAKRGTAAAAAGFVNFMGYLGAFGGDTVTGWVAEHFNWQVALYTWAGWALLAAVVSATLWNAGGNSHAKANVVETEN</sequence>
<comment type="subcellular location">
    <subcellularLocation>
        <location evidence="1">Endomembrane system</location>
        <topology evidence="1">Multi-pass membrane protein</topology>
    </subcellularLocation>
</comment>